<dbReference type="PANTHER" id="PTHR34826:SF2">
    <property type="entry name" value="UPF0590 PROTEIN C409.17C"/>
    <property type="match status" value="1"/>
</dbReference>
<protein>
    <submittedName>
        <fullName evidence="3">DUF1769-domain-containing protein</fullName>
    </submittedName>
</protein>
<sequence>MPRLRVLAGPSPDCLEPITANSNEAHDIKSELFEGKVVVHIRGFPDPDGNILDSEYFRREDRQNLTWSIQVQGRFLQTYSADDILFGNTFDRPLRLPWGSGAALKFMKFIDPTLQHDLTSKSRPWALSPLISTMPHFVHTALSPSELSQTYSSDSSDSSSEDTHSFAAPPHTPQLSVPPAFPSSSSLVDDVGQIRVDKKMKKGGASKKEIAQLSTSNQRRAYFSMQEKRKTVTFGPDDMITTDFCYGFIQFPSLSLCLPGGISFDLTKYWDGQPVRFVCCERGEPGQNPVDARSFWCVAIEKVGDDE</sequence>
<evidence type="ECO:0000259" key="2">
    <source>
        <dbReference type="Pfam" id="PF08588"/>
    </source>
</evidence>
<feature type="domain" description="Domain of unknown function at the cortex 1" evidence="2">
    <location>
        <begin position="3"/>
        <end position="301"/>
    </location>
</feature>
<dbReference type="InterPro" id="IPR013897">
    <property type="entry name" value="Duc1"/>
</dbReference>
<reference evidence="3 4" key="1">
    <citation type="submission" date="2015-04" db="EMBL/GenBank/DDBJ databases">
        <title>Complete genome sequence of Schizopora paradoxa KUC8140, a cosmopolitan wood degrader in East Asia.</title>
        <authorList>
            <consortium name="DOE Joint Genome Institute"/>
            <person name="Min B."/>
            <person name="Park H."/>
            <person name="Jang Y."/>
            <person name="Kim J.-J."/>
            <person name="Kim K.H."/>
            <person name="Pangilinan J."/>
            <person name="Lipzen A."/>
            <person name="Riley R."/>
            <person name="Grigoriev I.V."/>
            <person name="Spatafora J.W."/>
            <person name="Choi I.-G."/>
        </authorList>
    </citation>
    <scope>NUCLEOTIDE SEQUENCE [LARGE SCALE GENOMIC DNA]</scope>
    <source>
        <strain evidence="3 4">KUC8140</strain>
    </source>
</reference>
<organism evidence="3 4">
    <name type="scientific">Schizopora paradoxa</name>
    <dbReference type="NCBI Taxonomy" id="27342"/>
    <lineage>
        <taxon>Eukaryota</taxon>
        <taxon>Fungi</taxon>
        <taxon>Dikarya</taxon>
        <taxon>Basidiomycota</taxon>
        <taxon>Agaricomycotina</taxon>
        <taxon>Agaricomycetes</taxon>
        <taxon>Hymenochaetales</taxon>
        <taxon>Schizoporaceae</taxon>
        <taxon>Schizopora</taxon>
    </lineage>
</organism>
<keyword evidence="4" id="KW-1185">Reference proteome</keyword>
<dbReference type="Pfam" id="PF08588">
    <property type="entry name" value="Duc1"/>
    <property type="match status" value="1"/>
</dbReference>
<feature type="region of interest" description="Disordered" evidence="1">
    <location>
        <begin position="148"/>
        <end position="187"/>
    </location>
</feature>
<name>A0A0H2RXF1_9AGAM</name>
<dbReference type="EMBL" id="KQ086056">
    <property type="protein sequence ID" value="KLO09431.1"/>
    <property type="molecule type" value="Genomic_DNA"/>
</dbReference>
<accession>A0A0H2RXF1</accession>
<evidence type="ECO:0000256" key="1">
    <source>
        <dbReference type="SAM" id="MobiDB-lite"/>
    </source>
</evidence>
<dbReference type="AlphaFoldDB" id="A0A0H2RXF1"/>
<dbReference type="OrthoDB" id="2119945at2759"/>
<proteinExistence type="predicted"/>
<gene>
    <name evidence="3" type="ORF">SCHPADRAFT_834057</name>
</gene>
<dbReference type="Proteomes" id="UP000053477">
    <property type="component" value="Unassembled WGS sequence"/>
</dbReference>
<dbReference type="STRING" id="27342.A0A0H2RXF1"/>
<dbReference type="InParanoid" id="A0A0H2RXF1"/>
<evidence type="ECO:0000313" key="4">
    <source>
        <dbReference type="Proteomes" id="UP000053477"/>
    </source>
</evidence>
<dbReference type="PANTHER" id="PTHR34826">
    <property type="entry name" value="UPF0590 PROTEIN C409.17C"/>
    <property type="match status" value="1"/>
</dbReference>
<evidence type="ECO:0000313" key="3">
    <source>
        <dbReference type="EMBL" id="KLO09431.1"/>
    </source>
</evidence>